<evidence type="ECO:0000259" key="1">
    <source>
        <dbReference type="Pfam" id="PF01863"/>
    </source>
</evidence>
<reference evidence="3" key="1">
    <citation type="submission" date="2016-10" db="EMBL/GenBank/DDBJ databases">
        <authorList>
            <person name="Varghese N."/>
            <person name="Submissions S."/>
        </authorList>
    </citation>
    <scope>NUCLEOTIDE SEQUENCE [LARGE SCALE GENOMIC DNA]</scope>
    <source>
        <strain evidence="3">DSM 23256</strain>
    </source>
</reference>
<proteinExistence type="predicted"/>
<dbReference type="Gene3D" id="3.30.2010.10">
    <property type="entry name" value="Metalloproteases ('zincins'), catalytic domain"/>
    <property type="match status" value="1"/>
</dbReference>
<feature type="domain" description="YgjP-like metallopeptidase" evidence="1">
    <location>
        <begin position="22"/>
        <end position="229"/>
    </location>
</feature>
<dbReference type="PANTHER" id="PTHR30399:SF1">
    <property type="entry name" value="UTP PYROPHOSPHATASE"/>
    <property type="match status" value="1"/>
</dbReference>
<dbReference type="Pfam" id="PF01863">
    <property type="entry name" value="YgjP-like"/>
    <property type="match status" value="1"/>
</dbReference>
<name>A0A1G7LG99_9FIRM</name>
<evidence type="ECO:0000313" key="3">
    <source>
        <dbReference type="Proteomes" id="UP000243333"/>
    </source>
</evidence>
<evidence type="ECO:0000313" key="2">
    <source>
        <dbReference type="EMBL" id="SDF48592.1"/>
    </source>
</evidence>
<accession>A0A1G7LG99</accession>
<gene>
    <name evidence="2" type="ORF">SAMN05660235_01761</name>
</gene>
<dbReference type="RefSeq" id="WP_093690023.1">
    <property type="nucleotide sequence ID" value="NZ_FNBU01000012.1"/>
</dbReference>
<protein>
    <recommendedName>
        <fullName evidence="1">YgjP-like metallopeptidase domain-containing protein</fullName>
    </recommendedName>
</protein>
<dbReference type="InterPro" id="IPR002725">
    <property type="entry name" value="YgjP-like_metallopeptidase"/>
</dbReference>
<dbReference type="InterPro" id="IPR053136">
    <property type="entry name" value="UTP_pyrophosphatase-like"/>
</dbReference>
<keyword evidence="3" id="KW-1185">Reference proteome</keyword>
<dbReference type="OrthoDB" id="9811177at2"/>
<dbReference type="CDD" id="cd07344">
    <property type="entry name" value="M48_yhfN_like"/>
    <property type="match status" value="1"/>
</dbReference>
<dbReference type="Proteomes" id="UP000243333">
    <property type="component" value="Unassembled WGS sequence"/>
</dbReference>
<sequence length="237" mass="27228">MPQITLTGQSITYTVTYSKRRKTVQLKMISPYVVEITAPARCSQAYLEKILCTKARWIAQQSARLANIAECPVNRSVEAGAPILYLGQSYPICLLSDGAPARVTLDHDRIVIRGCSELAASCPEFLKQWYLEQARIILTERTAYWAKRIGVQPARITLRDQKTRWGSCSSRGTISYNWRVIMAPPKVIDYLVVHELCHLLVPNHSERFWQLVTKHLPDYKTEQSWLRRNGHLLTRIF</sequence>
<dbReference type="PANTHER" id="PTHR30399">
    <property type="entry name" value="UNCHARACTERIZED PROTEIN YGJP"/>
    <property type="match status" value="1"/>
</dbReference>
<dbReference type="EMBL" id="FNBU01000012">
    <property type="protein sequence ID" value="SDF48592.1"/>
    <property type="molecule type" value="Genomic_DNA"/>
</dbReference>
<dbReference type="AlphaFoldDB" id="A0A1G7LG99"/>
<organism evidence="2 3">
    <name type="scientific">Sporolituus thermophilus DSM 23256</name>
    <dbReference type="NCBI Taxonomy" id="1123285"/>
    <lineage>
        <taxon>Bacteria</taxon>
        <taxon>Bacillati</taxon>
        <taxon>Bacillota</taxon>
        <taxon>Negativicutes</taxon>
        <taxon>Selenomonadales</taxon>
        <taxon>Sporomusaceae</taxon>
        <taxon>Sporolituus</taxon>
    </lineage>
</organism>